<gene>
    <name evidence="1" type="primary">56</name>
    <name evidence="1" type="ORF">G_56</name>
</gene>
<dbReference type="EMBL" id="JN638751">
    <property type="protein sequence ID" value="AEO93327.1"/>
    <property type="molecule type" value="Genomic_DNA"/>
</dbReference>
<proteinExistence type="predicted"/>
<dbReference type="Proteomes" id="UP000009273">
    <property type="component" value="Segment"/>
</dbReference>
<dbReference type="RefSeq" id="YP_009015367.1">
    <property type="nucleotide sequence ID" value="NC_023719.1"/>
</dbReference>
<keyword evidence="2" id="KW-1185">Reference proteome</keyword>
<reference evidence="1 2" key="1">
    <citation type="submission" date="2011-09" db="EMBL/GenBank/DDBJ databases">
        <authorList>
            <person name="Pope W.H."/>
            <person name="Pedulla M.L."/>
            <person name="Ford M.E."/>
            <person name="Peebles C.L."/>
            <person name="Hatfull G.H."/>
            <person name="Hendrix R.W."/>
        </authorList>
    </citation>
    <scope>NUCLEOTIDE SEQUENCE [LARGE SCALE GENOMIC DNA]</scope>
    <source>
        <strain evidence="1">G</strain>
    </source>
</reference>
<protein>
    <submittedName>
        <fullName evidence="1">Gp56</fullName>
    </submittedName>
</protein>
<organism evidence="1 2">
    <name type="scientific">Bacillus phage G</name>
    <dbReference type="NCBI Taxonomy" id="2884420"/>
    <lineage>
        <taxon>Viruses</taxon>
        <taxon>Duplodnaviria</taxon>
        <taxon>Heunggongvirae</taxon>
        <taxon>Uroviricota</taxon>
        <taxon>Caudoviricetes</taxon>
        <taxon>Donellivirus</taxon>
        <taxon>Donellivirus gee</taxon>
    </lineage>
</organism>
<dbReference type="GeneID" id="18563275"/>
<dbReference type="KEGG" id="vg:18563275"/>
<name>G3MBC6_9CAUD</name>
<accession>G3MBC6</accession>
<evidence type="ECO:0000313" key="1">
    <source>
        <dbReference type="EMBL" id="AEO93327.1"/>
    </source>
</evidence>
<evidence type="ECO:0000313" key="2">
    <source>
        <dbReference type="Proteomes" id="UP000009273"/>
    </source>
</evidence>
<sequence>MKKFSRLQKKAAGVPVENLLNDLSQKGLDASAEGEKITVRNGNIEDFAEVLKKYRMLDEYGFFLYGGFQSDGTVLISNEEVKDAEVLFTYSYNGYVDVDYTADELFNHQSIQLKRLASNFNKVFANLGNCVFAFQDTEIEFFELSRMINPS</sequence>